<keyword evidence="11 17" id="KW-0443">Lipid metabolism</keyword>
<dbReference type="GO" id="GO:0006631">
    <property type="term" value="P:fatty acid metabolic process"/>
    <property type="evidence" value="ECO:0007669"/>
    <property type="project" value="InterPro"/>
</dbReference>
<dbReference type="PIRSF" id="PIRSF017632">
    <property type="entry name" value="Acid_ceramidase-like"/>
    <property type="match status" value="1"/>
</dbReference>
<dbReference type="GO" id="GO:0005764">
    <property type="term" value="C:lysosome"/>
    <property type="evidence" value="ECO:0007669"/>
    <property type="project" value="UniProtKB-SubCell"/>
</dbReference>
<dbReference type="CTD" id="20214305"/>
<keyword evidence="14" id="KW-0325">Glycoprotein</keyword>
<evidence type="ECO:0000259" key="20">
    <source>
        <dbReference type="Pfam" id="PF15508"/>
    </source>
</evidence>
<keyword evidence="10" id="KW-0746">Sphingolipid metabolism</keyword>
<evidence type="ECO:0000256" key="6">
    <source>
        <dbReference type="ARBA" id="ARBA00011891"/>
    </source>
</evidence>
<keyword evidence="9 17" id="KW-0378">Hydrolase</keyword>
<evidence type="ECO:0000256" key="17">
    <source>
        <dbReference type="PIRNR" id="PIRNR017632"/>
    </source>
</evidence>
<dbReference type="Pfam" id="PF15508">
    <property type="entry name" value="NAAA-beta"/>
    <property type="match status" value="1"/>
</dbReference>
<dbReference type="InParanoid" id="T1FZQ7"/>
<evidence type="ECO:0000256" key="12">
    <source>
        <dbReference type="ARBA" id="ARBA00023145"/>
    </source>
</evidence>
<feature type="domain" description="Choloylglycine hydrolase/NAAA C-terminal" evidence="19">
    <location>
        <begin position="95"/>
        <end position="277"/>
    </location>
</feature>
<organism evidence="22 23">
    <name type="scientific">Helobdella robusta</name>
    <name type="common">Californian leech</name>
    <dbReference type="NCBI Taxonomy" id="6412"/>
    <lineage>
        <taxon>Eukaryota</taxon>
        <taxon>Metazoa</taxon>
        <taxon>Spiralia</taxon>
        <taxon>Lophotrochozoa</taxon>
        <taxon>Annelida</taxon>
        <taxon>Clitellata</taxon>
        <taxon>Hirudinea</taxon>
        <taxon>Rhynchobdellida</taxon>
        <taxon>Glossiphoniidae</taxon>
        <taxon>Helobdella</taxon>
    </lineage>
</organism>
<reference evidence="21 23" key="2">
    <citation type="journal article" date="2013" name="Nature">
        <title>Insights into bilaterian evolution from three spiralian genomes.</title>
        <authorList>
            <person name="Simakov O."/>
            <person name="Marletaz F."/>
            <person name="Cho S.J."/>
            <person name="Edsinger-Gonzales E."/>
            <person name="Havlak P."/>
            <person name="Hellsten U."/>
            <person name="Kuo D.H."/>
            <person name="Larsson T."/>
            <person name="Lv J."/>
            <person name="Arendt D."/>
            <person name="Savage R."/>
            <person name="Osoegawa K."/>
            <person name="de Jong P."/>
            <person name="Grimwood J."/>
            <person name="Chapman J.A."/>
            <person name="Shapiro H."/>
            <person name="Aerts A."/>
            <person name="Otillar R.P."/>
            <person name="Terry A.Y."/>
            <person name="Boore J.L."/>
            <person name="Grigoriev I.V."/>
            <person name="Lindberg D.R."/>
            <person name="Seaver E.C."/>
            <person name="Weisblat D.A."/>
            <person name="Putnam N.H."/>
            <person name="Rokhsar D.S."/>
        </authorList>
    </citation>
    <scope>NUCLEOTIDE SEQUENCE</scope>
</reference>
<protein>
    <recommendedName>
        <fullName evidence="16">Acid ceramidase</fullName>
        <ecNumber evidence="6">3.5.1.23</ecNumber>
    </recommendedName>
</protein>
<reference evidence="22" key="3">
    <citation type="submission" date="2015-06" db="UniProtKB">
        <authorList>
            <consortium name="EnsemblMetazoa"/>
        </authorList>
    </citation>
    <scope>IDENTIFICATION</scope>
</reference>
<dbReference type="FunFam" id="3.60.60.10:FF:000006">
    <property type="entry name" value="N-acylethanolamine-hydrolyzing acid amidase"/>
    <property type="match status" value="1"/>
</dbReference>
<reference evidence="23" key="1">
    <citation type="submission" date="2012-12" db="EMBL/GenBank/DDBJ databases">
        <authorList>
            <person name="Hellsten U."/>
            <person name="Grimwood J."/>
            <person name="Chapman J.A."/>
            <person name="Shapiro H."/>
            <person name="Aerts A."/>
            <person name="Otillar R.P."/>
            <person name="Terry A.Y."/>
            <person name="Boore J.L."/>
            <person name="Simakov O."/>
            <person name="Marletaz F."/>
            <person name="Cho S.-J."/>
            <person name="Edsinger-Gonzales E."/>
            <person name="Havlak P."/>
            <person name="Kuo D.-H."/>
            <person name="Larsson T."/>
            <person name="Lv J."/>
            <person name="Arendt D."/>
            <person name="Savage R."/>
            <person name="Osoegawa K."/>
            <person name="de Jong P."/>
            <person name="Lindberg D.R."/>
            <person name="Seaver E.C."/>
            <person name="Weisblat D.A."/>
            <person name="Putnam N.H."/>
            <person name="Grigoriev I.V."/>
            <person name="Rokhsar D.S."/>
        </authorList>
    </citation>
    <scope>NUCLEOTIDE SEQUENCE</scope>
</reference>
<dbReference type="GO" id="GO:0016020">
    <property type="term" value="C:membrane"/>
    <property type="evidence" value="ECO:0007669"/>
    <property type="project" value="GOC"/>
</dbReference>
<dbReference type="Pfam" id="PF02275">
    <property type="entry name" value="CBAH"/>
    <property type="match status" value="1"/>
</dbReference>
<evidence type="ECO:0000256" key="4">
    <source>
        <dbReference type="ARBA" id="ARBA00004991"/>
    </source>
</evidence>
<evidence type="ECO:0000313" key="21">
    <source>
        <dbReference type="EMBL" id="ESN94632.1"/>
    </source>
</evidence>
<dbReference type="GO" id="GO:0017064">
    <property type="term" value="F:fatty acid amide hydrolase activity"/>
    <property type="evidence" value="ECO:0007669"/>
    <property type="project" value="InterPro"/>
</dbReference>
<comment type="pathway">
    <text evidence="3">Lipid metabolism; sphingolipid metabolism.</text>
</comment>
<dbReference type="PANTHER" id="PTHR28583:SF1">
    <property type="entry name" value="ACID CERAMIDASE"/>
    <property type="match status" value="1"/>
</dbReference>
<keyword evidence="12" id="KW-0865">Zymogen</keyword>
<evidence type="ECO:0000256" key="13">
    <source>
        <dbReference type="ARBA" id="ARBA00023157"/>
    </source>
</evidence>
<proteinExistence type="inferred from homology"/>
<dbReference type="EMBL" id="AMQM01001688">
    <property type="status" value="NOT_ANNOTATED_CDS"/>
    <property type="molecule type" value="Genomic_DNA"/>
</dbReference>
<accession>T1FZQ7</accession>
<dbReference type="HOGENOM" id="CLU_054401_0_0_1"/>
<evidence type="ECO:0000313" key="23">
    <source>
        <dbReference type="Proteomes" id="UP000015101"/>
    </source>
</evidence>
<dbReference type="GeneID" id="20214305"/>
<evidence type="ECO:0000256" key="8">
    <source>
        <dbReference type="ARBA" id="ARBA00022729"/>
    </source>
</evidence>
<feature type="active site" description="Nucleophile" evidence="18">
    <location>
        <position position="95"/>
    </location>
</feature>
<evidence type="ECO:0000256" key="11">
    <source>
        <dbReference type="ARBA" id="ARBA00023098"/>
    </source>
</evidence>
<dbReference type="EnsemblMetazoa" id="HelroT69189">
    <property type="protein sequence ID" value="HelroP69189"/>
    <property type="gene ID" value="HelroG69189"/>
</dbReference>
<keyword evidence="13" id="KW-1015">Disulfide bond</keyword>
<evidence type="ECO:0000256" key="7">
    <source>
        <dbReference type="ARBA" id="ARBA00022525"/>
    </source>
</evidence>
<dbReference type="InterPro" id="IPR029130">
    <property type="entry name" value="Acid_ceramidase_N"/>
</dbReference>
<dbReference type="GO" id="GO:0006665">
    <property type="term" value="P:sphingolipid metabolic process"/>
    <property type="evidence" value="ECO:0007669"/>
    <property type="project" value="UniProtKB-KW"/>
</dbReference>
<dbReference type="EC" id="3.5.1.23" evidence="6"/>
<dbReference type="OrthoDB" id="5273684at2759"/>
<evidence type="ECO:0000256" key="15">
    <source>
        <dbReference type="ARBA" id="ARBA00023228"/>
    </source>
</evidence>
<dbReference type="CDD" id="cd01903">
    <property type="entry name" value="Ntn_AC_NAAA"/>
    <property type="match status" value="1"/>
</dbReference>
<dbReference type="STRING" id="6412.T1FZQ7"/>
<evidence type="ECO:0000256" key="1">
    <source>
        <dbReference type="ARBA" id="ARBA00004371"/>
    </source>
</evidence>
<evidence type="ECO:0000256" key="10">
    <source>
        <dbReference type="ARBA" id="ARBA00022919"/>
    </source>
</evidence>
<keyword evidence="7" id="KW-0964">Secreted</keyword>
<dbReference type="GO" id="GO:0017040">
    <property type="term" value="F:N-acylsphingosine amidohydrolase activity"/>
    <property type="evidence" value="ECO:0000318"/>
    <property type="project" value="GO_Central"/>
</dbReference>
<sequence>YHIDLDLAPQNRWDDLAFHEGAKLKKILQVFKDVLLSFSKYSANIISFVDNNLGQLVDTLPQPYRDELKGLANATNLPLGEVLLYNLFYEVFTVCTSILAEDDRGNLYHARNMDFGLFMGWDSQNSTWLMTEALKDSVVNLKWKKNGQVLFKSVNYVGYIGVFTAMKPGAFSLTVNERFNIDGGYLGILKWLLGYRQSSWLTFITRQVMETARDFHDAYYLLRDKELLAPVYFILGGNQTDQAVVITRSRLEAIDVWHLSMDNSTFYLLETNYDHWSKPPFYDDRRSVGRKCMDGLTKKNVGFLGLFDVLSSKPVLNKLTTYTTLMQVSSGRMESYIQYCQNPCSPW</sequence>
<dbReference type="EMBL" id="KB097571">
    <property type="protein sequence ID" value="ESN94632.1"/>
    <property type="molecule type" value="Genomic_DNA"/>
</dbReference>
<name>T1FZQ7_HELRO</name>
<keyword evidence="23" id="KW-1185">Reference proteome</keyword>
<evidence type="ECO:0000256" key="16">
    <source>
        <dbReference type="ARBA" id="ARBA00040588"/>
    </source>
</evidence>
<dbReference type="OMA" id="WTHVIKE"/>
<comment type="pathway">
    <text evidence="4">Sphingolipid metabolism.</text>
</comment>
<feature type="domain" description="Acid ceramidase N-terminal" evidence="20">
    <location>
        <begin position="1"/>
        <end position="59"/>
    </location>
</feature>
<dbReference type="eggNOG" id="ENOG502QVBG">
    <property type="taxonomic scope" value="Eukaryota"/>
</dbReference>
<comment type="subcellular location">
    <subcellularLocation>
        <location evidence="1">Lysosome</location>
    </subcellularLocation>
    <subcellularLocation>
        <location evidence="2">Secreted</location>
    </subcellularLocation>
</comment>
<dbReference type="RefSeq" id="XP_009027266.1">
    <property type="nucleotide sequence ID" value="XM_009029018.1"/>
</dbReference>
<evidence type="ECO:0000256" key="18">
    <source>
        <dbReference type="PIRSR" id="PIRSR017632-1"/>
    </source>
</evidence>
<comment type="similarity">
    <text evidence="5 17">Belongs to the acid ceramidase family.</text>
</comment>
<dbReference type="AlphaFoldDB" id="T1FZQ7"/>
<dbReference type="Proteomes" id="UP000015101">
    <property type="component" value="Unassembled WGS sequence"/>
</dbReference>
<dbReference type="InterPro" id="IPR029132">
    <property type="entry name" value="CBAH/NAAA_C"/>
</dbReference>
<gene>
    <name evidence="22" type="primary">20214305</name>
    <name evidence="21" type="ORF">HELRODRAFT_69189</name>
</gene>
<dbReference type="KEGG" id="hro:HELRODRAFT_69189"/>
<evidence type="ECO:0000256" key="5">
    <source>
        <dbReference type="ARBA" id="ARBA00005730"/>
    </source>
</evidence>
<evidence type="ECO:0000256" key="3">
    <source>
        <dbReference type="ARBA" id="ARBA00004760"/>
    </source>
</evidence>
<keyword evidence="8" id="KW-0732">Signal</keyword>
<keyword evidence="15" id="KW-0458">Lysosome</keyword>
<evidence type="ECO:0000256" key="2">
    <source>
        <dbReference type="ARBA" id="ARBA00004613"/>
    </source>
</evidence>
<dbReference type="PANTHER" id="PTHR28583">
    <property type="entry name" value="ACID AMIDASE"/>
    <property type="match status" value="1"/>
</dbReference>
<evidence type="ECO:0000256" key="9">
    <source>
        <dbReference type="ARBA" id="ARBA00022801"/>
    </source>
</evidence>
<evidence type="ECO:0000259" key="19">
    <source>
        <dbReference type="Pfam" id="PF02275"/>
    </source>
</evidence>
<evidence type="ECO:0000256" key="14">
    <source>
        <dbReference type="ARBA" id="ARBA00023180"/>
    </source>
</evidence>
<dbReference type="GO" id="GO:0005576">
    <property type="term" value="C:extracellular region"/>
    <property type="evidence" value="ECO:0007669"/>
    <property type="project" value="UniProtKB-SubCell"/>
</dbReference>
<dbReference type="InterPro" id="IPR016699">
    <property type="entry name" value="Acid_ceramidase-like"/>
</dbReference>
<evidence type="ECO:0000313" key="22">
    <source>
        <dbReference type="EnsemblMetazoa" id="HelroP69189"/>
    </source>
</evidence>